<organism evidence="1 2">
    <name type="scientific">Ogataea polymorpha</name>
    <dbReference type="NCBI Taxonomy" id="460523"/>
    <lineage>
        <taxon>Eukaryota</taxon>
        <taxon>Fungi</taxon>
        <taxon>Dikarya</taxon>
        <taxon>Ascomycota</taxon>
        <taxon>Saccharomycotina</taxon>
        <taxon>Pichiomycetes</taxon>
        <taxon>Pichiales</taxon>
        <taxon>Pichiaceae</taxon>
        <taxon>Ogataea</taxon>
    </lineage>
</organism>
<dbReference type="Proteomes" id="UP000788993">
    <property type="component" value="Unassembled WGS sequence"/>
</dbReference>
<evidence type="ECO:0000313" key="2">
    <source>
        <dbReference type="Proteomes" id="UP000788993"/>
    </source>
</evidence>
<sequence length="145" mass="16325">MIERKEDSDCALNELTFSMCTFPSFSHSCFLYSEMVSSTSAHILSKTGLFFSSFLVELRYTLFPAMYSLRMESKSPFATSFVSFLGRSKSKLLLEISDKKLSISVALSIPSNTGFNIIVDEVLAFAMDSLRAVKFAERLLMEYSL</sequence>
<reference evidence="1" key="2">
    <citation type="submission" date="2021-01" db="EMBL/GenBank/DDBJ databases">
        <authorList>
            <person name="Schikora-Tamarit M.A."/>
        </authorList>
    </citation>
    <scope>NUCLEOTIDE SEQUENCE</scope>
    <source>
        <strain evidence="1">NCAIM Y.01608</strain>
    </source>
</reference>
<reference evidence="1" key="1">
    <citation type="journal article" date="2021" name="Open Biol.">
        <title>Shared evolutionary footprints suggest mitochondrial oxidative damage underlies multiple complex I losses in fungi.</title>
        <authorList>
            <person name="Schikora-Tamarit M.A."/>
            <person name="Marcet-Houben M."/>
            <person name="Nosek J."/>
            <person name="Gabaldon T."/>
        </authorList>
    </citation>
    <scope>NUCLEOTIDE SEQUENCE</scope>
    <source>
        <strain evidence="1">NCAIM Y.01608</strain>
    </source>
</reference>
<name>A0A9P8THL1_9ASCO</name>
<protein>
    <submittedName>
        <fullName evidence="1">Uncharacterized protein</fullName>
    </submittedName>
</protein>
<dbReference type="AlphaFoldDB" id="A0A9P8THL1"/>
<accession>A0A9P8THL1</accession>
<comment type="caution">
    <text evidence="1">The sequence shown here is derived from an EMBL/GenBank/DDBJ whole genome shotgun (WGS) entry which is preliminary data.</text>
</comment>
<evidence type="ECO:0000313" key="1">
    <source>
        <dbReference type="EMBL" id="KAH3678696.1"/>
    </source>
</evidence>
<gene>
    <name evidence="1" type="ORF">OGATHE_000246</name>
</gene>
<proteinExistence type="predicted"/>
<dbReference type="EMBL" id="JAEUBD010000014">
    <property type="protein sequence ID" value="KAH3678696.1"/>
    <property type="molecule type" value="Genomic_DNA"/>
</dbReference>
<keyword evidence="2" id="KW-1185">Reference proteome</keyword>